<organism evidence="2 3">
    <name type="scientific">Pleurodeles waltl</name>
    <name type="common">Iberian ribbed newt</name>
    <dbReference type="NCBI Taxonomy" id="8319"/>
    <lineage>
        <taxon>Eukaryota</taxon>
        <taxon>Metazoa</taxon>
        <taxon>Chordata</taxon>
        <taxon>Craniata</taxon>
        <taxon>Vertebrata</taxon>
        <taxon>Euteleostomi</taxon>
        <taxon>Amphibia</taxon>
        <taxon>Batrachia</taxon>
        <taxon>Caudata</taxon>
        <taxon>Salamandroidea</taxon>
        <taxon>Salamandridae</taxon>
        <taxon>Pleurodelinae</taxon>
        <taxon>Pleurodeles</taxon>
    </lineage>
</organism>
<accession>A0AAV7PHF7</accession>
<evidence type="ECO:0000313" key="2">
    <source>
        <dbReference type="EMBL" id="KAJ1127731.1"/>
    </source>
</evidence>
<protein>
    <submittedName>
        <fullName evidence="2">Uncharacterized protein</fullName>
    </submittedName>
</protein>
<dbReference type="AlphaFoldDB" id="A0AAV7PHF7"/>
<sequence>MPRGALQIPDVASADVGTDVEKKVWSSKEASASWKEKVDKLAEEEENECGTTAKTRTEEATSRMTRGSHSGETLQPPTPTNKEKKKTLK</sequence>
<gene>
    <name evidence="2" type="ORF">NDU88_006124</name>
</gene>
<evidence type="ECO:0000313" key="3">
    <source>
        <dbReference type="Proteomes" id="UP001066276"/>
    </source>
</evidence>
<dbReference type="Proteomes" id="UP001066276">
    <property type="component" value="Chromosome 7"/>
</dbReference>
<evidence type="ECO:0000256" key="1">
    <source>
        <dbReference type="SAM" id="MobiDB-lite"/>
    </source>
</evidence>
<name>A0AAV7PHF7_PLEWA</name>
<keyword evidence="3" id="KW-1185">Reference proteome</keyword>
<dbReference type="EMBL" id="JANPWB010000011">
    <property type="protein sequence ID" value="KAJ1127731.1"/>
    <property type="molecule type" value="Genomic_DNA"/>
</dbReference>
<reference evidence="2" key="1">
    <citation type="journal article" date="2022" name="bioRxiv">
        <title>Sequencing and chromosome-scale assembly of the giantPleurodeles waltlgenome.</title>
        <authorList>
            <person name="Brown T."/>
            <person name="Elewa A."/>
            <person name="Iarovenko S."/>
            <person name="Subramanian E."/>
            <person name="Araus A.J."/>
            <person name="Petzold A."/>
            <person name="Susuki M."/>
            <person name="Suzuki K.-i.T."/>
            <person name="Hayashi T."/>
            <person name="Toyoda A."/>
            <person name="Oliveira C."/>
            <person name="Osipova E."/>
            <person name="Leigh N.D."/>
            <person name="Simon A."/>
            <person name="Yun M.H."/>
        </authorList>
    </citation>
    <scope>NUCLEOTIDE SEQUENCE</scope>
    <source>
        <strain evidence="2">20211129_DDA</strain>
        <tissue evidence="2">Liver</tissue>
    </source>
</reference>
<proteinExistence type="predicted"/>
<feature type="region of interest" description="Disordered" evidence="1">
    <location>
        <begin position="1"/>
        <end position="89"/>
    </location>
</feature>
<feature type="compositionally biased region" description="Polar residues" evidence="1">
    <location>
        <begin position="62"/>
        <end position="75"/>
    </location>
</feature>
<comment type="caution">
    <text evidence="2">The sequence shown here is derived from an EMBL/GenBank/DDBJ whole genome shotgun (WGS) entry which is preliminary data.</text>
</comment>